<accession>A0AA49FL51</accession>
<gene>
    <name evidence="1" type="ORF">OHM77_01590</name>
</gene>
<dbReference type="EMBL" id="CP107246">
    <property type="protein sequence ID" value="WIM06011.1"/>
    <property type="molecule type" value="Genomic_DNA"/>
</dbReference>
<dbReference type="KEGG" id="npv:OHM77_01590"/>
<protein>
    <recommendedName>
        <fullName evidence="2">Lipoprotein</fullName>
    </recommendedName>
</protein>
<name>A0AA49FL51_9PROT</name>
<dbReference type="AlphaFoldDB" id="A0AA49FL51"/>
<dbReference type="PROSITE" id="PS51257">
    <property type="entry name" value="PROKAR_LIPOPROTEIN"/>
    <property type="match status" value="1"/>
</dbReference>
<evidence type="ECO:0000313" key="1">
    <source>
        <dbReference type="EMBL" id="WIM06011.1"/>
    </source>
</evidence>
<sequence>MNRQLLLLIAVPMLSACVNLHVHFPEAPAEKPAAEAPAQPEK</sequence>
<organism evidence="1">
    <name type="scientific">Candidatus Nitricoxidivorans perseverans</name>
    <dbReference type="NCBI Taxonomy" id="2975601"/>
    <lineage>
        <taxon>Bacteria</taxon>
        <taxon>Pseudomonadati</taxon>
        <taxon>Pseudomonadota</taxon>
        <taxon>Betaproteobacteria</taxon>
        <taxon>Nitrosomonadales</taxon>
        <taxon>Sterolibacteriaceae</taxon>
        <taxon>Candidatus Nitricoxidivorans</taxon>
    </lineage>
</organism>
<reference evidence="1" key="1">
    <citation type="journal article" date="2023" name="Nat. Microbiol.">
        <title>Enrichment and characterization of a nitric oxide-reducing microbial community in a continuous bioreactor.</title>
        <authorList>
            <person name="Garrido-Amador P."/>
            <person name="Stortenbeker N."/>
            <person name="Wessels H.J.C.T."/>
            <person name="Speth D.R."/>
            <person name="Garcia-Heredia I."/>
            <person name="Kartal B."/>
        </authorList>
    </citation>
    <scope>NUCLEOTIDE SEQUENCE</scope>
    <source>
        <strain evidence="1">MAG1</strain>
    </source>
</reference>
<dbReference type="Proteomes" id="UP001234916">
    <property type="component" value="Chromosome"/>
</dbReference>
<proteinExistence type="predicted"/>
<evidence type="ECO:0008006" key="2">
    <source>
        <dbReference type="Google" id="ProtNLM"/>
    </source>
</evidence>